<dbReference type="InterPro" id="IPR026893">
    <property type="entry name" value="Tyr/Ser_Pase_IphP-type"/>
</dbReference>
<name>A0ABR1P0X4_DIAER</name>
<dbReference type="InterPro" id="IPR029021">
    <property type="entry name" value="Prot-tyrosine_phosphatase-like"/>
</dbReference>
<evidence type="ECO:0008006" key="3">
    <source>
        <dbReference type="Google" id="ProtNLM"/>
    </source>
</evidence>
<dbReference type="EMBL" id="JAKNSF020000062">
    <property type="protein sequence ID" value="KAK7723176.1"/>
    <property type="molecule type" value="Genomic_DNA"/>
</dbReference>
<comment type="caution">
    <text evidence="1">The sequence shown here is derived from an EMBL/GenBank/DDBJ whole genome shotgun (WGS) entry which is preliminary data.</text>
</comment>
<keyword evidence="2" id="KW-1185">Reference proteome</keyword>
<proteinExistence type="predicted"/>
<evidence type="ECO:0000313" key="2">
    <source>
        <dbReference type="Proteomes" id="UP001430848"/>
    </source>
</evidence>
<dbReference type="Pfam" id="PF13350">
    <property type="entry name" value="Y_phosphatase3"/>
    <property type="match status" value="1"/>
</dbReference>
<accession>A0ABR1P0X4</accession>
<reference evidence="1 2" key="1">
    <citation type="submission" date="2024-02" db="EMBL/GenBank/DDBJ databases">
        <title>De novo assembly and annotation of 12 fungi associated with fruit tree decline syndrome in Ontario, Canada.</title>
        <authorList>
            <person name="Sulman M."/>
            <person name="Ellouze W."/>
            <person name="Ilyukhin E."/>
        </authorList>
    </citation>
    <scope>NUCLEOTIDE SEQUENCE [LARGE SCALE GENOMIC DNA]</scope>
    <source>
        <strain evidence="1 2">M169</strain>
    </source>
</reference>
<sequence>MAAALRPLAETDVRDPIPAKVLLSALQTPPFVVVPGTFNTRDLGLLLSPGEEGGQAGGEDGAAGRIRPGFVFRTGGLEALARSRDGQALLRDTLNVRHIFDLRSREEHERAPDPVVEGVEGVWLGDGVGAEDNPMLDLGLFVEGEGEEGYAHMYMDVLEKYSGSFREVLTSDERAECWVSFVDQGGVVSSTAGRDRTGVLAGLLETLAGYDAETVRTDFLLSRIGTEVAREHLLAFAKKYSMSAGGDDDGSASFDEVPGFLNLVSLKGACWDAFAEAVGSKFGGFEGYATQVLGFSKEDLAVIKKNLNEAPAKVEL</sequence>
<evidence type="ECO:0000313" key="1">
    <source>
        <dbReference type="EMBL" id="KAK7723176.1"/>
    </source>
</evidence>
<dbReference type="SUPFAM" id="SSF52799">
    <property type="entry name" value="(Phosphotyrosine protein) phosphatases II"/>
    <property type="match status" value="1"/>
</dbReference>
<organism evidence="1 2">
    <name type="scientific">Diaporthe eres</name>
    <name type="common">Phomopsis oblonga</name>
    <dbReference type="NCBI Taxonomy" id="83184"/>
    <lineage>
        <taxon>Eukaryota</taxon>
        <taxon>Fungi</taxon>
        <taxon>Dikarya</taxon>
        <taxon>Ascomycota</taxon>
        <taxon>Pezizomycotina</taxon>
        <taxon>Sordariomycetes</taxon>
        <taxon>Sordariomycetidae</taxon>
        <taxon>Diaporthales</taxon>
        <taxon>Diaporthaceae</taxon>
        <taxon>Diaporthe</taxon>
        <taxon>Diaporthe eres species complex</taxon>
    </lineage>
</organism>
<protein>
    <recommendedName>
        <fullName evidence="3">Tyrosine phosphatase</fullName>
    </recommendedName>
</protein>
<gene>
    <name evidence="1" type="ORF">SLS63_008949</name>
</gene>
<dbReference type="Proteomes" id="UP001430848">
    <property type="component" value="Unassembled WGS sequence"/>
</dbReference>
<dbReference type="Gene3D" id="3.90.190.10">
    <property type="entry name" value="Protein tyrosine phosphatase superfamily"/>
    <property type="match status" value="1"/>
</dbReference>